<evidence type="ECO:0000256" key="7">
    <source>
        <dbReference type="RuleBase" id="RU003406"/>
    </source>
</evidence>
<name>A0A5S4YM03_9BRAD</name>
<dbReference type="Gene3D" id="1.10.580.10">
    <property type="entry name" value="Citrate Synthase, domain 1"/>
    <property type="match status" value="1"/>
</dbReference>
<keyword evidence="9" id="KW-1185">Reference proteome</keyword>
<dbReference type="Pfam" id="PF00285">
    <property type="entry name" value="Citrate_synt"/>
    <property type="match status" value="1"/>
</dbReference>
<comment type="caution">
    <text evidence="8">The sequence shown here is derived from an EMBL/GenBank/DDBJ whole genome shotgun (WGS) entry which is preliminary data.</text>
</comment>
<dbReference type="InterPro" id="IPR036969">
    <property type="entry name" value="Citrate_synthase_sf"/>
</dbReference>
<reference evidence="8 9" key="1">
    <citation type="submission" date="2019-08" db="EMBL/GenBank/DDBJ databases">
        <title>Bradyrhizobium hipponensis sp. nov., a rhizobium isolated from a Lupinus angustifolius root nodule in Tunisia.</title>
        <authorList>
            <person name="Off K."/>
            <person name="Rejili M."/>
            <person name="Mars M."/>
            <person name="Brachmann A."/>
            <person name="Marin M."/>
        </authorList>
    </citation>
    <scope>NUCLEOTIDE SEQUENCE [LARGE SCALE GENOMIC DNA]</scope>
    <source>
        <strain evidence="9">aSej3</strain>
    </source>
</reference>
<dbReference type="PRINTS" id="PR00143">
    <property type="entry name" value="CITRTSNTHASE"/>
</dbReference>
<dbReference type="PANTHER" id="PTHR11739:SF23">
    <property type="entry name" value="CITRATE SYNTHASE 2-RELATED"/>
    <property type="match status" value="1"/>
</dbReference>
<evidence type="ECO:0000313" key="8">
    <source>
        <dbReference type="EMBL" id="TYO65168.1"/>
    </source>
</evidence>
<keyword evidence="3 5" id="KW-0808">Transferase</keyword>
<dbReference type="AlphaFoldDB" id="A0A5S4YM03"/>
<dbReference type="InterPro" id="IPR016142">
    <property type="entry name" value="Citrate_synth-like_lrg_a-sub"/>
</dbReference>
<accession>A0A5S4YM03</accession>
<dbReference type="NCBIfam" id="NF009005">
    <property type="entry name" value="PRK12350.1"/>
    <property type="match status" value="1"/>
</dbReference>
<dbReference type="InterPro" id="IPR016143">
    <property type="entry name" value="Citrate_synth-like_sm_a-sub"/>
</dbReference>
<dbReference type="GO" id="GO:0006099">
    <property type="term" value="P:tricarboxylic acid cycle"/>
    <property type="evidence" value="ECO:0007669"/>
    <property type="project" value="UniProtKB-UniPathway"/>
</dbReference>
<sequence length="364" mass="38504">MTIHLTKSQIGLDGVPAAETVLSHVDGECGELIIAGEHVGRLAATSSFEGVTARLWNGASRSTLSEANVRASLGAARERAFARLPDLLPATRGMAVIDGFRAAVAGLRAENGLEDEAIIVGAFPVIAGALVRRAGGLDPVTPDPNASHAADTLRMLRDTSPEPREVAALDAYFVTVCDHGMNASTFTTRVVASTQADLFAAVTAGYCALTGPLHGGAPEPVLEMLDAIGSSERIKPWVDAALARGERLMGFGHRVYRVRDPRADVLKAAIERLSAGGADLPFAGEVEAYIRAALRNKNPDRPLETNVEFFTAILLDALAIPRQAFTPIFAVARAAGWTAHAREQQRTGRLIRPSSSYVGATPKE</sequence>
<dbReference type="GO" id="GO:0005975">
    <property type="term" value="P:carbohydrate metabolic process"/>
    <property type="evidence" value="ECO:0007669"/>
    <property type="project" value="TreeGrafter"/>
</dbReference>
<evidence type="ECO:0000256" key="5">
    <source>
        <dbReference type="PIRNR" id="PIRNR001369"/>
    </source>
</evidence>
<dbReference type="CDD" id="cd06109">
    <property type="entry name" value="BsCS-I_like"/>
    <property type="match status" value="1"/>
</dbReference>
<dbReference type="InterPro" id="IPR019810">
    <property type="entry name" value="Citrate_synthase_AS"/>
</dbReference>
<dbReference type="InterPro" id="IPR024176">
    <property type="entry name" value="Citrate_synthase_bac-typ"/>
</dbReference>
<dbReference type="GO" id="GO:0005829">
    <property type="term" value="C:cytosol"/>
    <property type="evidence" value="ECO:0007669"/>
    <property type="project" value="TreeGrafter"/>
</dbReference>
<dbReference type="GO" id="GO:0036440">
    <property type="term" value="F:citrate synthase activity"/>
    <property type="evidence" value="ECO:0007669"/>
    <property type="project" value="UniProtKB-EC"/>
</dbReference>
<proteinExistence type="inferred from homology"/>
<comment type="similarity">
    <text evidence="2 5 7">Belongs to the citrate synthase family.</text>
</comment>
<dbReference type="Gene3D" id="1.10.230.10">
    <property type="entry name" value="Cytochrome P450-Terp, domain 2"/>
    <property type="match status" value="1"/>
</dbReference>
<dbReference type="EMBL" id="VSTH01000056">
    <property type="protein sequence ID" value="TYO65168.1"/>
    <property type="molecule type" value="Genomic_DNA"/>
</dbReference>
<evidence type="ECO:0000256" key="4">
    <source>
        <dbReference type="ARBA" id="ARBA00049288"/>
    </source>
</evidence>
<feature type="active site" evidence="6">
    <location>
        <position position="308"/>
    </location>
</feature>
<evidence type="ECO:0000256" key="2">
    <source>
        <dbReference type="ARBA" id="ARBA00010566"/>
    </source>
</evidence>
<dbReference type="InterPro" id="IPR002020">
    <property type="entry name" value="Citrate_synthase"/>
</dbReference>
<gene>
    <name evidence="8" type="ORF">FXV83_18430</name>
</gene>
<evidence type="ECO:0000313" key="9">
    <source>
        <dbReference type="Proteomes" id="UP000324797"/>
    </source>
</evidence>
<feature type="active site" evidence="6">
    <location>
        <position position="253"/>
    </location>
</feature>
<dbReference type="RefSeq" id="WP_148740814.1">
    <property type="nucleotide sequence ID" value="NZ_VSTH01000056.1"/>
</dbReference>
<comment type="pathway">
    <text evidence="1">Carbohydrate metabolism; tricarboxylic acid cycle; isocitrate from oxaloacetate: step 1/2.</text>
</comment>
<evidence type="ECO:0000256" key="1">
    <source>
        <dbReference type="ARBA" id="ARBA00004751"/>
    </source>
</evidence>
<evidence type="ECO:0000256" key="6">
    <source>
        <dbReference type="PIRSR" id="PIRSR001369-1"/>
    </source>
</evidence>
<comment type="catalytic activity">
    <reaction evidence="4">
        <text>oxaloacetate + acetyl-CoA + H2O = citrate + CoA + H(+)</text>
        <dbReference type="Rhea" id="RHEA:16845"/>
        <dbReference type="ChEBI" id="CHEBI:15377"/>
        <dbReference type="ChEBI" id="CHEBI:15378"/>
        <dbReference type="ChEBI" id="CHEBI:16452"/>
        <dbReference type="ChEBI" id="CHEBI:16947"/>
        <dbReference type="ChEBI" id="CHEBI:57287"/>
        <dbReference type="ChEBI" id="CHEBI:57288"/>
        <dbReference type="EC" id="2.3.3.16"/>
    </reaction>
</comment>
<dbReference type="SUPFAM" id="SSF48256">
    <property type="entry name" value="Citrate synthase"/>
    <property type="match status" value="1"/>
</dbReference>
<dbReference type="UniPathway" id="UPA00223">
    <property type="reaction ID" value="UER00717"/>
</dbReference>
<organism evidence="8 9">
    <name type="scientific">Bradyrhizobium hipponense</name>
    <dbReference type="NCBI Taxonomy" id="2605638"/>
    <lineage>
        <taxon>Bacteria</taxon>
        <taxon>Pseudomonadati</taxon>
        <taxon>Pseudomonadota</taxon>
        <taxon>Alphaproteobacteria</taxon>
        <taxon>Hyphomicrobiales</taxon>
        <taxon>Nitrobacteraceae</taxon>
        <taxon>Bradyrhizobium</taxon>
    </lineage>
</organism>
<dbReference type="Proteomes" id="UP000324797">
    <property type="component" value="Unassembled WGS sequence"/>
</dbReference>
<evidence type="ECO:0000256" key="3">
    <source>
        <dbReference type="ARBA" id="ARBA00022679"/>
    </source>
</evidence>
<protein>
    <recommendedName>
        <fullName evidence="5">Citrate synthase</fullName>
    </recommendedName>
</protein>
<dbReference type="PIRSF" id="PIRSF001369">
    <property type="entry name" value="Citrate_synth"/>
    <property type="match status" value="1"/>
</dbReference>
<dbReference type="PANTHER" id="PTHR11739">
    <property type="entry name" value="CITRATE SYNTHASE"/>
    <property type="match status" value="1"/>
</dbReference>
<dbReference type="PROSITE" id="PS00480">
    <property type="entry name" value="CITRATE_SYNTHASE"/>
    <property type="match status" value="1"/>
</dbReference>